<dbReference type="InterPro" id="IPR050155">
    <property type="entry name" value="HAD-like_hydrolase_sf"/>
</dbReference>
<dbReference type="InterPro" id="IPR023214">
    <property type="entry name" value="HAD_sf"/>
</dbReference>
<accession>A0A0R1YPL8</accession>
<organism evidence="1 2">
    <name type="scientific">Lentilactobacillus parafarraginis DSM 18390 = JCM 14109</name>
    <dbReference type="NCBI Taxonomy" id="1423786"/>
    <lineage>
        <taxon>Bacteria</taxon>
        <taxon>Bacillati</taxon>
        <taxon>Bacillota</taxon>
        <taxon>Bacilli</taxon>
        <taxon>Lactobacillales</taxon>
        <taxon>Lactobacillaceae</taxon>
        <taxon>Lentilactobacillus</taxon>
    </lineage>
</organism>
<dbReference type="EMBL" id="AZFZ01000019">
    <property type="protein sequence ID" value="KRM44146.1"/>
    <property type="molecule type" value="Genomic_DNA"/>
</dbReference>
<dbReference type="PATRIC" id="fig|1423786.4.peg.881"/>
<evidence type="ECO:0000313" key="1">
    <source>
        <dbReference type="EMBL" id="KRM44146.1"/>
    </source>
</evidence>
<dbReference type="InterPro" id="IPR041492">
    <property type="entry name" value="HAD_2"/>
</dbReference>
<dbReference type="GO" id="GO:0005829">
    <property type="term" value="C:cytosol"/>
    <property type="evidence" value="ECO:0007669"/>
    <property type="project" value="TreeGrafter"/>
</dbReference>
<dbReference type="NCBIfam" id="TIGR01549">
    <property type="entry name" value="HAD-SF-IA-v1"/>
    <property type="match status" value="1"/>
</dbReference>
<dbReference type="SFLD" id="SFLDS00003">
    <property type="entry name" value="Haloacid_Dehalogenase"/>
    <property type="match status" value="1"/>
</dbReference>
<dbReference type="InterPro" id="IPR036412">
    <property type="entry name" value="HAD-like_sf"/>
</dbReference>
<evidence type="ECO:0000313" key="2">
    <source>
        <dbReference type="Proteomes" id="UP000051010"/>
    </source>
</evidence>
<protein>
    <submittedName>
        <fullName evidence="1">HAD hydrolase, family IA, variant 1</fullName>
    </submittedName>
</protein>
<proteinExistence type="predicted"/>
<dbReference type="PANTHER" id="PTHR43434:SF25">
    <property type="entry name" value="PHOSPHOGLYCOLATE PHOSPHATASE"/>
    <property type="match status" value="1"/>
</dbReference>
<dbReference type="SUPFAM" id="SSF56784">
    <property type="entry name" value="HAD-like"/>
    <property type="match status" value="1"/>
</dbReference>
<dbReference type="Proteomes" id="UP000051010">
    <property type="component" value="Unassembled WGS sequence"/>
</dbReference>
<dbReference type="GO" id="GO:0006281">
    <property type="term" value="P:DNA repair"/>
    <property type="evidence" value="ECO:0007669"/>
    <property type="project" value="TreeGrafter"/>
</dbReference>
<keyword evidence="1" id="KW-0378">Hydrolase</keyword>
<dbReference type="InterPro" id="IPR006439">
    <property type="entry name" value="HAD-SF_hydro_IA"/>
</dbReference>
<dbReference type="Pfam" id="PF13419">
    <property type="entry name" value="HAD_2"/>
    <property type="match status" value="1"/>
</dbReference>
<dbReference type="Gene3D" id="1.10.150.240">
    <property type="entry name" value="Putative phosphatase, domain 2"/>
    <property type="match status" value="1"/>
</dbReference>
<name>A0A0R1YPL8_9LACO</name>
<dbReference type="Gene3D" id="3.40.50.1000">
    <property type="entry name" value="HAD superfamily/HAD-like"/>
    <property type="match status" value="1"/>
</dbReference>
<dbReference type="GO" id="GO:0008967">
    <property type="term" value="F:phosphoglycolate phosphatase activity"/>
    <property type="evidence" value="ECO:0007669"/>
    <property type="project" value="TreeGrafter"/>
</dbReference>
<sequence length="225" mass="25540">MLSQPFLGRKHMINQLFWDFDGTLFNTYPMMVAAFSHALREMDIDEVEIDARDIYVTMRQHDVGTAIRKAAAFYGIDEATLRTLNKRYQVEAVTTAQPFSGVKDVLALAINQGGANYLLTHRDDQAKQLLTKFDLLDFFSDFVTSNQKFPRKPNPASINWLIDHNHVERKKAIMIGDRKLDVQAGNNANVASCLFDPDGIIVETGHPDIKVTEISDLIPWLTKRD</sequence>
<gene>
    <name evidence="1" type="ORF">FD47_GL000837</name>
</gene>
<reference evidence="1 2" key="1">
    <citation type="journal article" date="2015" name="Genome Announc.">
        <title>Expanding the biotechnology potential of lactobacilli through comparative genomics of 213 strains and associated genera.</title>
        <authorList>
            <person name="Sun Z."/>
            <person name="Harris H.M."/>
            <person name="McCann A."/>
            <person name="Guo C."/>
            <person name="Argimon S."/>
            <person name="Zhang W."/>
            <person name="Yang X."/>
            <person name="Jeffery I.B."/>
            <person name="Cooney J.C."/>
            <person name="Kagawa T.F."/>
            <person name="Liu W."/>
            <person name="Song Y."/>
            <person name="Salvetti E."/>
            <person name="Wrobel A."/>
            <person name="Rasinkangas P."/>
            <person name="Parkhill J."/>
            <person name="Rea M.C."/>
            <person name="O'Sullivan O."/>
            <person name="Ritari J."/>
            <person name="Douillard F.P."/>
            <person name="Paul Ross R."/>
            <person name="Yang R."/>
            <person name="Briner A.E."/>
            <person name="Felis G.E."/>
            <person name="de Vos W.M."/>
            <person name="Barrangou R."/>
            <person name="Klaenhammer T.R."/>
            <person name="Caufield P.W."/>
            <person name="Cui Y."/>
            <person name="Zhang H."/>
            <person name="O'Toole P.W."/>
        </authorList>
    </citation>
    <scope>NUCLEOTIDE SEQUENCE [LARGE SCALE GENOMIC DNA]</scope>
    <source>
        <strain evidence="1 2">DSM 18390</strain>
    </source>
</reference>
<dbReference type="InterPro" id="IPR023198">
    <property type="entry name" value="PGP-like_dom2"/>
</dbReference>
<dbReference type="PANTHER" id="PTHR43434">
    <property type="entry name" value="PHOSPHOGLYCOLATE PHOSPHATASE"/>
    <property type="match status" value="1"/>
</dbReference>
<dbReference type="SFLD" id="SFLDG01129">
    <property type="entry name" value="C1.5:_HAD__Beta-PGM__Phosphata"/>
    <property type="match status" value="1"/>
</dbReference>
<dbReference type="AlphaFoldDB" id="A0A0R1YPL8"/>
<comment type="caution">
    <text evidence="1">The sequence shown here is derived from an EMBL/GenBank/DDBJ whole genome shotgun (WGS) entry which is preliminary data.</text>
</comment>